<gene>
    <name evidence="1" type="ORF">KV110_17875</name>
</gene>
<evidence type="ECO:0000313" key="1">
    <source>
        <dbReference type="EMBL" id="QXN94749.1"/>
    </source>
</evidence>
<protein>
    <submittedName>
        <fullName evidence="1">Uncharacterized protein</fullName>
    </submittedName>
</protein>
<name>A0ABX8RYK4_NOCIO</name>
<dbReference type="EMBL" id="CP078145">
    <property type="protein sequence ID" value="QXN94749.1"/>
    <property type="molecule type" value="Genomic_DNA"/>
</dbReference>
<accession>A0ABX8RYK4</accession>
<evidence type="ECO:0000313" key="2">
    <source>
        <dbReference type="Proteomes" id="UP000694257"/>
    </source>
</evidence>
<dbReference type="RefSeq" id="WP_218477403.1">
    <property type="nucleotide sequence ID" value="NZ_BAABJN010000007.1"/>
</dbReference>
<dbReference type="Proteomes" id="UP000694257">
    <property type="component" value="Chromosome"/>
</dbReference>
<proteinExistence type="predicted"/>
<organism evidence="1 2">
    <name type="scientific">Nocardia iowensis</name>
    <dbReference type="NCBI Taxonomy" id="204891"/>
    <lineage>
        <taxon>Bacteria</taxon>
        <taxon>Bacillati</taxon>
        <taxon>Actinomycetota</taxon>
        <taxon>Actinomycetes</taxon>
        <taxon>Mycobacteriales</taxon>
        <taxon>Nocardiaceae</taxon>
        <taxon>Nocardia</taxon>
    </lineage>
</organism>
<reference evidence="1 2" key="1">
    <citation type="submission" date="2021-07" db="EMBL/GenBank/DDBJ databases">
        <title>Whole Genome Sequence of Nocardia Iowensis.</title>
        <authorList>
            <person name="Lamm A."/>
            <person name="Collins-Fairclough A.M."/>
            <person name="Bunk B."/>
            <person name="Sproer C."/>
        </authorList>
    </citation>
    <scope>NUCLEOTIDE SEQUENCE [LARGE SCALE GENOMIC DNA]</scope>
    <source>
        <strain evidence="1 2">NRRL 5646</strain>
    </source>
</reference>
<sequence length="76" mass="8379">MSDNSIQISDADAIELAELLQFINDWLATEQDVRISLDRFAGHTYSAQCLRADLYRFTAVILANSTEPAADSAPDC</sequence>
<keyword evidence="2" id="KW-1185">Reference proteome</keyword>